<dbReference type="PANTHER" id="PTHR12555">
    <property type="entry name" value="UBIQUITIN FUSION DEGRADATON PROTEIN 1"/>
    <property type="match status" value="1"/>
</dbReference>
<protein>
    <recommendedName>
        <fullName evidence="8">Ubiquitin fusion degradaton protein</fullName>
    </recommendedName>
</protein>
<dbReference type="GO" id="GO:0036503">
    <property type="term" value="P:ERAD pathway"/>
    <property type="evidence" value="ECO:0007669"/>
    <property type="project" value="TreeGrafter"/>
</dbReference>
<accession>A0AAW1P6A5</accession>
<evidence type="ECO:0000256" key="3">
    <source>
        <dbReference type="SAM" id="MobiDB-lite"/>
    </source>
</evidence>
<evidence type="ECO:0000313" key="7">
    <source>
        <dbReference type="Proteomes" id="UP001465755"/>
    </source>
</evidence>
<dbReference type="AlphaFoldDB" id="A0AAW1P6A5"/>
<feature type="domain" description="Ubiquitin fusion degradation protein UFD1 N-terminal subdomain 1" evidence="4">
    <location>
        <begin position="13"/>
        <end position="108"/>
    </location>
</feature>
<dbReference type="EMBL" id="JALJOQ010000041">
    <property type="protein sequence ID" value="KAK9805841.1"/>
    <property type="molecule type" value="Genomic_DNA"/>
</dbReference>
<gene>
    <name evidence="6" type="ORF">WJX73_006640</name>
</gene>
<dbReference type="GO" id="GO:0031593">
    <property type="term" value="F:polyubiquitin modification-dependent protein binding"/>
    <property type="evidence" value="ECO:0007669"/>
    <property type="project" value="TreeGrafter"/>
</dbReference>
<dbReference type="Proteomes" id="UP001465755">
    <property type="component" value="Unassembled WGS sequence"/>
</dbReference>
<dbReference type="Pfam" id="PF03152">
    <property type="entry name" value="UFD1_N1"/>
    <property type="match status" value="1"/>
</dbReference>
<dbReference type="InterPro" id="IPR055417">
    <property type="entry name" value="UFD1_N1"/>
</dbReference>
<dbReference type="Gene3D" id="3.10.330.10">
    <property type="match status" value="1"/>
</dbReference>
<dbReference type="InterPro" id="IPR042299">
    <property type="entry name" value="Ufd1-like_Nn"/>
</dbReference>
<evidence type="ECO:0000256" key="1">
    <source>
        <dbReference type="ARBA" id="ARBA00006043"/>
    </source>
</evidence>
<evidence type="ECO:0008006" key="8">
    <source>
        <dbReference type="Google" id="ProtNLM"/>
    </source>
</evidence>
<comment type="similarity">
    <text evidence="1">Belongs to the UFD1 family.</text>
</comment>
<dbReference type="GO" id="GO:0006511">
    <property type="term" value="P:ubiquitin-dependent protein catabolic process"/>
    <property type="evidence" value="ECO:0007669"/>
    <property type="project" value="InterPro"/>
</dbReference>
<name>A0AAW1P6A5_9CHLO</name>
<dbReference type="PANTHER" id="PTHR12555:SF13">
    <property type="entry name" value="UBIQUITIN RECOGNITION FACTOR IN ER-ASSOCIATED DEGRADATION PROTEIN 1"/>
    <property type="match status" value="1"/>
</dbReference>
<keyword evidence="7" id="KW-1185">Reference proteome</keyword>
<feature type="region of interest" description="Disordered" evidence="3">
    <location>
        <begin position="183"/>
        <end position="228"/>
    </location>
</feature>
<dbReference type="InterPro" id="IPR004854">
    <property type="entry name" value="Ufd1-like"/>
</dbReference>
<dbReference type="InterPro" id="IPR055418">
    <property type="entry name" value="UFD1_N2"/>
</dbReference>
<reference evidence="6 7" key="1">
    <citation type="journal article" date="2024" name="Nat. Commun.">
        <title>Phylogenomics reveals the evolutionary origins of lichenization in chlorophyte algae.</title>
        <authorList>
            <person name="Puginier C."/>
            <person name="Libourel C."/>
            <person name="Otte J."/>
            <person name="Skaloud P."/>
            <person name="Haon M."/>
            <person name="Grisel S."/>
            <person name="Petersen M."/>
            <person name="Berrin J.G."/>
            <person name="Delaux P.M."/>
            <person name="Dal Grande F."/>
            <person name="Keller J."/>
        </authorList>
    </citation>
    <scope>NUCLEOTIDE SEQUENCE [LARGE SCALE GENOMIC DNA]</scope>
    <source>
        <strain evidence="6 7">SAG 2036</strain>
    </source>
</reference>
<dbReference type="FunFam" id="2.40.40.50:FF:000001">
    <property type="entry name" value="Ubiquitin fusion degradation protein 1 homolog"/>
    <property type="match status" value="1"/>
</dbReference>
<keyword evidence="2" id="KW-0833">Ubl conjugation pathway</keyword>
<feature type="region of interest" description="Disordered" evidence="3">
    <location>
        <begin position="243"/>
        <end position="345"/>
    </location>
</feature>
<evidence type="ECO:0000259" key="4">
    <source>
        <dbReference type="Pfam" id="PF03152"/>
    </source>
</evidence>
<feature type="domain" description="Ubiquitin fusion degradation protein UFD1 N-terminal subdomain 2" evidence="5">
    <location>
        <begin position="109"/>
        <end position="184"/>
    </location>
</feature>
<sequence>MFRPFAAFGGNVFEQRYRCYPVSFIDKIDSEDGGKIFLPPSALDRLATLQVEYPMLFKLENRSSEKHTHCGVLEFISDEGLMYMPYWMMQNLLLQEGDLVTVRSANLPKGTFVKLQPHTKDFLDISNPRAVLEMMLRNFSCLTVGDTICLHYNNKRYYIDIVDAQPQAAISVIETDCEVDFSPPLDYVEPNREERSETANGTATSAATAAAAPSGAPAADQQPEEPAQPKFAAFAGSARRLDGKAVAPGAPPLPEPSTSGATPSSRAAGPAGESAPAAEGQSRRTAGKVVLPSTGNRLLDRQRAEQQKGGTGAAPKPPPPPAPDKPEEPPNGFKAFTGKGRSLKG</sequence>
<organism evidence="6 7">
    <name type="scientific">Symbiochloris irregularis</name>
    <dbReference type="NCBI Taxonomy" id="706552"/>
    <lineage>
        <taxon>Eukaryota</taxon>
        <taxon>Viridiplantae</taxon>
        <taxon>Chlorophyta</taxon>
        <taxon>core chlorophytes</taxon>
        <taxon>Trebouxiophyceae</taxon>
        <taxon>Trebouxiales</taxon>
        <taxon>Trebouxiaceae</taxon>
        <taxon>Symbiochloris</taxon>
    </lineage>
</organism>
<proteinExistence type="inferred from homology"/>
<dbReference type="GO" id="GO:0034098">
    <property type="term" value="C:VCP-NPL4-UFD1 AAA ATPase complex"/>
    <property type="evidence" value="ECO:0007669"/>
    <property type="project" value="TreeGrafter"/>
</dbReference>
<dbReference type="Gene3D" id="2.40.40.50">
    <property type="entry name" value="Ubiquitin fusion degradation protein UFD1, N-terminal domain"/>
    <property type="match status" value="1"/>
</dbReference>
<feature type="compositionally biased region" description="Low complexity" evidence="3">
    <location>
        <begin position="198"/>
        <end position="228"/>
    </location>
</feature>
<evidence type="ECO:0000259" key="5">
    <source>
        <dbReference type="Pfam" id="PF24842"/>
    </source>
</evidence>
<comment type="caution">
    <text evidence="6">The sequence shown here is derived from an EMBL/GenBank/DDBJ whole genome shotgun (WGS) entry which is preliminary data.</text>
</comment>
<evidence type="ECO:0000313" key="6">
    <source>
        <dbReference type="EMBL" id="KAK9805841.1"/>
    </source>
</evidence>
<dbReference type="Pfam" id="PF24842">
    <property type="entry name" value="UFD1_N2"/>
    <property type="match status" value="1"/>
</dbReference>
<feature type="compositionally biased region" description="Low complexity" evidence="3">
    <location>
        <begin position="263"/>
        <end position="280"/>
    </location>
</feature>
<evidence type="ECO:0000256" key="2">
    <source>
        <dbReference type="ARBA" id="ARBA00022786"/>
    </source>
</evidence>